<dbReference type="OrthoDB" id="8596411at2759"/>
<keyword evidence="13" id="KW-1185">Reference proteome</keyword>
<dbReference type="SMART" id="SM00220">
    <property type="entry name" value="S_TKc"/>
    <property type="match status" value="1"/>
</dbReference>
<evidence type="ECO:0000256" key="5">
    <source>
        <dbReference type="ARBA" id="ARBA00022741"/>
    </source>
</evidence>
<reference evidence="13" key="1">
    <citation type="submission" date="2012-01" db="EMBL/GenBank/DDBJ databases">
        <title>The Genome Sequence of Oreochromis niloticus (Nile Tilapia).</title>
        <authorList>
            <consortium name="Broad Institute Genome Assembly Team"/>
            <consortium name="Broad Institute Sequencing Platform"/>
            <person name="Di Palma F."/>
            <person name="Johnson J."/>
            <person name="Lander E.S."/>
            <person name="Lindblad-Toh K."/>
        </authorList>
    </citation>
    <scope>NUCLEOTIDE SEQUENCE [LARGE SCALE GENOMIC DNA]</scope>
</reference>
<feature type="domain" description="Protein kinase" evidence="11">
    <location>
        <begin position="151"/>
        <end position="411"/>
    </location>
</feature>
<dbReference type="Ensembl" id="ENSONIT00000037130.1">
    <property type="protein sequence ID" value="ENSONIP00000030028.1"/>
    <property type="gene ID" value="ENSONIG00000038166.1"/>
</dbReference>
<dbReference type="GeneID" id="109195290"/>
<protein>
    <recommendedName>
        <fullName evidence="2">non-specific serine/threonine protein kinase</fullName>
        <ecNumber evidence="2">2.7.11.1</ecNumber>
    </recommendedName>
</protein>
<dbReference type="Pfam" id="PF00069">
    <property type="entry name" value="Pkinase"/>
    <property type="match status" value="1"/>
</dbReference>
<evidence type="ECO:0000313" key="13">
    <source>
        <dbReference type="Proteomes" id="UP000005207"/>
    </source>
</evidence>
<keyword evidence="6" id="KW-0418">Kinase</keyword>
<dbReference type="PANTHER" id="PTHR22984">
    <property type="entry name" value="SERINE/THREONINE-PROTEIN KINASE PIM"/>
    <property type="match status" value="1"/>
</dbReference>
<evidence type="ECO:0000259" key="11">
    <source>
        <dbReference type="PROSITE" id="PS50011"/>
    </source>
</evidence>
<dbReference type="GeneTree" id="ENSGT00950000182996"/>
<dbReference type="SUPFAM" id="SSF56112">
    <property type="entry name" value="Protein kinase-like (PK-like)"/>
    <property type="match status" value="1"/>
</dbReference>
<dbReference type="PROSITE" id="PS00108">
    <property type="entry name" value="PROTEIN_KINASE_ST"/>
    <property type="match status" value="1"/>
</dbReference>
<dbReference type="PANTHER" id="PTHR22984:SF11">
    <property type="entry name" value="AURORA KINASE-RELATED"/>
    <property type="match status" value="1"/>
</dbReference>
<dbReference type="InterPro" id="IPR051138">
    <property type="entry name" value="PIM_Ser/Thr_kinase"/>
</dbReference>
<keyword evidence="4" id="KW-0808">Transferase</keyword>
<name>A0A669D307_ORENI</name>
<organism evidence="12 13">
    <name type="scientific">Oreochromis niloticus</name>
    <name type="common">Nile tilapia</name>
    <name type="synonym">Tilapia nilotica</name>
    <dbReference type="NCBI Taxonomy" id="8128"/>
    <lineage>
        <taxon>Eukaryota</taxon>
        <taxon>Metazoa</taxon>
        <taxon>Chordata</taxon>
        <taxon>Craniata</taxon>
        <taxon>Vertebrata</taxon>
        <taxon>Euteleostomi</taxon>
        <taxon>Actinopterygii</taxon>
        <taxon>Neopterygii</taxon>
        <taxon>Teleostei</taxon>
        <taxon>Neoteleostei</taxon>
        <taxon>Acanthomorphata</taxon>
        <taxon>Ovalentaria</taxon>
        <taxon>Cichlomorphae</taxon>
        <taxon>Cichliformes</taxon>
        <taxon>Cichlidae</taxon>
        <taxon>African cichlids</taxon>
        <taxon>Pseudocrenilabrinae</taxon>
        <taxon>Oreochromini</taxon>
        <taxon>Oreochromis</taxon>
    </lineage>
</organism>
<dbReference type="InterPro" id="IPR000719">
    <property type="entry name" value="Prot_kinase_dom"/>
</dbReference>
<dbReference type="Ensembl" id="ENSONIT00000086682.1">
    <property type="protein sequence ID" value="ENSONIP00000079503.1"/>
    <property type="gene ID" value="ENSONIG00000038166.1"/>
</dbReference>
<feature type="compositionally biased region" description="Basic and acidic residues" evidence="10">
    <location>
        <begin position="1"/>
        <end position="25"/>
    </location>
</feature>
<dbReference type="GO" id="GO:0004674">
    <property type="term" value="F:protein serine/threonine kinase activity"/>
    <property type="evidence" value="ECO:0007669"/>
    <property type="project" value="UniProtKB-KW"/>
</dbReference>
<dbReference type="AlphaFoldDB" id="A0A669D307"/>
<dbReference type="Ensembl" id="ENSONIT00000072660.1">
    <property type="protein sequence ID" value="ENSONIP00000054881.1"/>
    <property type="gene ID" value="ENSONIG00000038166.1"/>
</dbReference>
<dbReference type="EC" id="2.7.11.1" evidence="2"/>
<gene>
    <name evidence="12" type="primary">LOC109195290</name>
</gene>
<accession>A0A669D307</accession>
<dbReference type="InterPro" id="IPR008271">
    <property type="entry name" value="Ser/Thr_kinase_AS"/>
</dbReference>
<evidence type="ECO:0000256" key="7">
    <source>
        <dbReference type="ARBA" id="ARBA00022840"/>
    </source>
</evidence>
<dbReference type="Gene3D" id="1.10.510.10">
    <property type="entry name" value="Transferase(Phosphotransferase) domain 1"/>
    <property type="match status" value="1"/>
</dbReference>
<comment type="catalytic activity">
    <reaction evidence="9">
        <text>L-seryl-[protein] + ATP = O-phospho-L-seryl-[protein] + ADP + H(+)</text>
        <dbReference type="Rhea" id="RHEA:17989"/>
        <dbReference type="Rhea" id="RHEA-COMP:9863"/>
        <dbReference type="Rhea" id="RHEA-COMP:11604"/>
        <dbReference type="ChEBI" id="CHEBI:15378"/>
        <dbReference type="ChEBI" id="CHEBI:29999"/>
        <dbReference type="ChEBI" id="CHEBI:30616"/>
        <dbReference type="ChEBI" id="CHEBI:83421"/>
        <dbReference type="ChEBI" id="CHEBI:456216"/>
        <dbReference type="EC" id="2.7.11.1"/>
    </reaction>
</comment>
<dbReference type="Gene3D" id="3.30.200.20">
    <property type="entry name" value="Phosphorylase Kinase, domain 1"/>
    <property type="match status" value="1"/>
</dbReference>
<evidence type="ECO:0000256" key="2">
    <source>
        <dbReference type="ARBA" id="ARBA00012513"/>
    </source>
</evidence>
<dbReference type="InterPro" id="IPR011009">
    <property type="entry name" value="Kinase-like_dom_sf"/>
</dbReference>
<comment type="catalytic activity">
    <reaction evidence="8">
        <text>L-threonyl-[protein] + ATP = O-phospho-L-threonyl-[protein] + ADP + H(+)</text>
        <dbReference type="Rhea" id="RHEA:46608"/>
        <dbReference type="Rhea" id="RHEA-COMP:11060"/>
        <dbReference type="Rhea" id="RHEA-COMP:11605"/>
        <dbReference type="ChEBI" id="CHEBI:15378"/>
        <dbReference type="ChEBI" id="CHEBI:30013"/>
        <dbReference type="ChEBI" id="CHEBI:30616"/>
        <dbReference type="ChEBI" id="CHEBI:61977"/>
        <dbReference type="ChEBI" id="CHEBI:456216"/>
        <dbReference type="EC" id="2.7.11.1"/>
    </reaction>
</comment>
<dbReference type="GO" id="GO:0043066">
    <property type="term" value="P:negative regulation of apoptotic process"/>
    <property type="evidence" value="ECO:0007669"/>
    <property type="project" value="TreeGrafter"/>
</dbReference>
<dbReference type="FunFam" id="3.30.200.20:FF:000475">
    <property type="entry name" value="Serine/threonine-protein kinase"/>
    <property type="match status" value="1"/>
</dbReference>
<evidence type="ECO:0000256" key="6">
    <source>
        <dbReference type="ARBA" id="ARBA00022777"/>
    </source>
</evidence>
<dbReference type="GO" id="GO:0005524">
    <property type="term" value="F:ATP binding"/>
    <property type="evidence" value="ECO:0007669"/>
    <property type="project" value="UniProtKB-KW"/>
</dbReference>
<evidence type="ECO:0000256" key="10">
    <source>
        <dbReference type="SAM" id="MobiDB-lite"/>
    </source>
</evidence>
<feature type="compositionally biased region" description="Basic and acidic residues" evidence="10">
    <location>
        <begin position="132"/>
        <end position="141"/>
    </location>
</feature>
<evidence type="ECO:0000313" key="12">
    <source>
        <dbReference type="Ensembl" id="ENSONIP00000054881.1"/>
    </source>
</evidence>
<keyword evidence="7" id="KW-0067">ATP-binding</keyword>
<sequence>MTKKMETRKSTTPADKKDSDQDCKTRTAKRKASPEKKTPIKRRRVAEQAGPSTSSDVVKGVKRKVVQDGEGTTNQAKKAKLLDHMSGDKEQASSSLDTGKDCSLNNKQVCPRNDKRKAAGDDRESPKKKKRNVDQDKKSVADQKREFEARYVEEHQLGEGGCGAVFAGYRIEDRFPVAIKHIPRNKVYCKVADENGKKLSVEVAIMLKLAGEAEGSVGTSAPVSLLEWFDLGKELILVLERPVPAVDLQKYKAENGRTLPEDKAKVILKQLVDAAKELEDKNIFHRDIKGENILIETGSDVPRVRIIDFGLSCFVKQRSLYRVFYGTPLHTPPEWYRRSCYRCGPTTVWQMGVVLYEAVHARDFDTERFLSKKLTIKKRLSTKCRNFLEACLTKVPEKRPTLEELQHHPWLR</sequence>
<evidence type="ECO:0000256" key="4">
    <source>
        <dbReference type="ARBA" id="ARBA00022679"/>
    </source>
</evidence>
<evidence type="ECO:0000256" key="8">
    <source>
        <dbReference type="ARBA" id="ARBA00047899"/>
    </source>
</evidence>
<dbReference type="GO" id="GO:0005737">
    <property type="term" value="C:cytoplasm"/>
    <property type="evidence" value="ECO:0007669"/>
    <property type="project" value="TreeGrafter"/>
</dbReference>
<evidence type="ECO:0000256" key="1">
    <source>
        <dbReference type="ARBA" id="ARBA00005505"/>
    </source>
</evidence>
<comment type="similarity">
    <text evidence="1">Belongs to the protein kinase superfamily. CAMK Ser/Thr protein kinase family. PIM subfamily.</text>
</comment>
<feature type="compositionally biased region" description="Basic and acidic residues" evidence="10">
    <location>
        <begin position="80"/>
        <end position="91"/>
    </location>
</feature>
<proteinExistence type="inferred from homology"/>
<dbReference type="RefSeq" id="XP_019202867.1">
    <property type="nucleotide sequence ID" value="XM_019347322.2"/>
</dbReference>
<feature type="compositionally biased region" description="Basic and acidic residues" evidence="10">
    <location>
        <begin position="112"/>
        <end position="125"/>
    </location>
</feature>
<dbReference type="Proteomes" id="UP000005207">
    <property type="component" value="Linkage group LG17"/>
</dbReference>
<evidence type="ECO:0000256" key="9">
    <source>
        <dbReference type="ARBA" id="ARBA00048679"/>
    </source>
</evidence>
<feature type="region of interest" description="Disordered" evidence="10">
    <location>
        <begin position="1"/>
        <end position="141"/>
    </location>
</feature>
<dbReference type="KEGG" id="onl:109195290"/>
<dbReference type="OMA" id="RIMVSKM"/>
<feature type="compositionally biased region" description="Polar residues" evidence="10">
    <location>
        <begin position="92"/>
        <end position="108"/>
    </location>
</feature>
<keyword evidence="5" id="KW-0547">Nucleotide-binding</keyword>
<reference evidence="12" key="2">
    <citation type="submission" date="2025-05" db="UniProtKB">
        <authorList>
            <consortium name="Ensembl"/>
        </authorList>
    </citation>
    <scope>IDENTIFICATION</scope>
</reference>
<keyword evidence="3" id="KW-0723">Serine/threonine-protein kinase</keyword>
<dbReference type="GO" id="GO:0007346">
    <property type="term" value="P:regulation of mitotic cell cycle"/>
    <property type="evidence" value="ECO:0007669"/>
    <property type="project" value="TreeGrafter"/>
</dbReference>
<dbReference type="PROSITE" id="PS50011">
    <property type="entry name" value="PROTEIN_KINASE_DOM"/>
    <property type="match status" value="1"/>
</dbReference>
<evidence type="ECO:0000256" key="3">
    <source>
        <dbReference type="ARBA" id="ARBA00022527"/>
    </source>
</evidence>